<gene>
    <name evidence="1" type="ORF">SCALOS_LOCUS8405</name>
</gene>
<dbReference type="EMBL" id="CAJVPM010022070">
    <property type="protein sequence ID" value="CAG8643309.1"/>
    <property type="molecule type" value="Genomic_DNA"/>
</dbReference>
<keyword evidence="2" id="KW-1185">Reference proteome</keyword>
<evidence type="ECO:0000313" key="1">
    <source>
        <dbReference type="EMBL" id="CAG8643309.1"/>
    </source>
</evidence>
<proteinExistence type="predicted"/>
<reference evidence="1" key="1">
    <citation type="submission" date="2021-06" db="EMBL/GenBank/DDBJ databases">
        <authorList>
            <person name="Kallberg Y."/>
            <person name="Tangrot J."/>
            <person name="Rosling A."/>
        </authorList>
    </citation>
    <scope>NUCLEOTIDE SEQUENCE</scope>
    <source>
        <strain evidence="1">AU212A</strain>
    </source>
</reference>
<protein>
    <submittedName>
        <fullName evidence="1">82_t:CDS:1</fullName>
    </submittedName>
</protein>
<dbReference type="Proteomes" id="UP000789860">
    <property type="component" value="Unassembled WGS sequence"/>
</dbReference>
<name>A0ACA9N9G7_9GLOM</name>
<comment type="caution">
    <text evidence="1">The sequence shown here is derived from an EMBL/GenBank/DDBJ whole genome shotgun (WGS) entry which is preliminary data.</text>
</comment>
<sequence length="383" mass="43324">VSVLMVAPGEKIYKIEPTKGITDPLKFSHKFPNITLIQDDEVFNASVVTVGALGVTYEVTISTIPLFNIIERREETTWTHAKSILKQMPYSTNPYLKSRNVEVWISPYTDYALITLRDLATDDDVKKHPKPEATQLFQEFIELPVVKEVAKHLSIKTGGALFLLLHLFPAIVPSIDEEALRLQYHKDPVVDSYELIYNPFGTVISVEFSFSTKNDNHILATDAILRTLKTMRDKNPNLTIHGPASMRFSAASSQYLSMGNGKGDETRAYLEMIILDVWLDHYEHVFDPLTETALKYNARCHWGQYFSSKLDHKYLVNAYGAQNVISFLEQLKKFDPNGTMSNTLLKKLGLTPDGKVTDYGILETVGDMVKDGLDEFHKMLSNV</sequence>
<feature type="non-terminal residue" evidence="1">
    <location>
        <position position="383"/>
    </location>
</feature>
<organism evidence="1 2">
    <name type="scientific">Scutellospora calospora</name>
    <dbReference type="NCBI Taxonomy" id="85575"/>
    <lineage>
        <taxon>Eukaryota</taxon>
        <taxon>Fungi</taxon>
        <taxon>Fungi incertae sedis</taxon>
        <taxon>Mucoromycota</taxon>
        <taxon>Glomeromycotina</taxon>
        <taxon>Glomeromycetes</taxon>
        <taxon>Diversisporales</taxon>
        <taxon>Gigasporaceae</taxon>
        <taxon>Scutellospora</taxon>
    </lineage>
</organism>
<accession>A0ACA9N9G7</accession>
<feature type="non-terminal residue" evidence="1">
    <location>
        <position position="1"/>
    </location>
</feature>
<evidence type="ECO:0000313" key="2">
    <source>
        <dbReference type="Proteomes" id="UP000789860"/>
    </source>
</evidence>